<dbReference type="InterPro" id="IPR002347">
    <property type="entry name" value="SDR_fam"/>
</dbReference>
<reference evidence="3" key="2">
    <citation type="journal article" date="2021" name="PeerJ">
        <title>Extensive microbial diversity within the chicken gut microbiome revealed by metagenomics and culture.</title>
        <authorList>
            <person name="Gilroy R."/>
            <person name="Ravi A."/>
            <person name="Getino M."/>
            <person name="Pursley I."/>
            <person name="Horton D.L."/>
            <person name="Alikhan N.F."/>
            <person name="Baker D."/>
            <person name="Gharbi K."/>
            <person name="Hall N."/>
            <person name="Watson M."/>
            <person name="Adriaenssens E.M."/>
            <person name="Foster-Nyarko E."/>
            <person name="Jarju S."/>
            <person name="Secka A."/>
            <person name="Antonio M."/>
            <person name="Oren A."/>
            <person name="Chaudhuri R.R."/>
            <person name="La Ragione R."/>
            <person name="Hildebrand F."/>
            <person name="Pallen M.J."/>
        </authorList>
    </citation>
    <scope>NUCLEOTIDE SEQUENCE</scope>
    <source>
        <strain evidence="3">CHK147-3167</strain>
    </source>
</reference>
<evidence type="ECO:0000313" key="4">
    <source>
        <dbReference type="Proteomes" id="UP000886786"/>
    </source>
</evidence>
<dbReference type="PANTHER" id="PTHR43639">
    <property type="entry name" value="OXIDOREDUCTASE, SHORT-CHAIN DEHYDROGENASE/REDUCTASE FAMILY (AFU_ORTHOLOGUE AFUA_5G02870)"/>
    <property type="match status" value="1"/>
</dbReference>
<keyword evidence="2" id="KW-0560">Oxidoreductase</keyword>
<dbReference type="Pfam" id="PF13561">
    <property type="entry name" value="adh_short_C2"/>
    <property type="match status" value="1"/>
</dbReference>
<dbReference type="Proteomes" id="UP000886786">
    <property type="component" value="Unassembled WGS sequence"/>
</dbReference>
<sequence length="238" mass="26785">MKNDIIITGGANGIGLECAKLYKSKGYNVFVLDIDKVEGKKLSKYGIHYYVCDVSSEDDVNYIANLMLPQLNQLVAIINCAAIQIEEDFECYNQKKWQKVINTNYFGVCNVIHAFFKFLSEDSTILNLISVHSVKPRTKKYAYDSSKSAIEILTKELALEFAPHKITVNALSFGAVETDMNNTWLTHSEQREIARAKVPLKIVFNPVQIANFTYVIIKVFSKYTTGSVFVIDGGRSLT</sequence>
<comment type="similarity">
    <text evidence="1">Belongs to the short-chain dehydrogenases/reductases (SDR) family.</text>
</comment>
<evidence type="ECO:0000313" key="3">
    <source>
        <dbReference type="EMBL" id="HIQ91581.1"/>
    </source>
</evidence>
<dbReference type="CDD" id="cd05233">
    <property type="entry name" value="SDR_c"/>
    <property type="match status" value="1"/>
</dbReference>
<dbReference type="EMBL" id="DVFV01000141">
    <property type="protein sequence ID" value="HIQ91581.1"/>
    <property type="molecule type" value="Genomic_DNA"/>
</dbReference>
<comment type="caution">
    <text evidence="3">The sequence shown here is derived from an EMBL/GenBank/DDBJ whole genome shotgun (WGS) entry which is preliminary data.</text>
</comment>
<dbReference type="PRINTS" id="PR00081">
    <property type="entry name" value="GDHRDH"/>
</dbReference>
<dbReference type="PANTHER" id="PTHR43639:SF1">
    <property type="entry name" value="SHORT-CHAIN DEHYDROGENASE_REDUCTASE FAMILY PROTEIN"/>
    <property type="match status" value="1"/>
</dbReference>
<dbReference type="InterPro" id="IPR036291">
    <property type="entry name" value="NAD(P)-bd_dom_sf"/>
</dbReference>
<evidence type="ECO:0000256" key="2">
    <source>
        <dbReference type="ARBA" id="ARBA00023002"/>
    </source>
</evidence>
<dbReference type="SUPFAM" id="SSF51735">
    <property type="entry name" value="NAD(P)-binding Rossmann-fold domains"/>
    <property type="match status" value="1"/>
</dbReference>
<proteinExistence type="inferred from homology"/>
<dbReference type="GO" id="GO:0016491">
    <property type="term" value="F:oxidoreductase activity"/>
    <property type="evidence" value="ECO:0007669"/>
    <property type="project" value="UniProtKB-KW"/>
</dbReference>
<name>A0A9D0ZSG4_9FIRM</name>
<accession>A0A9D0ZSG4</accession>
<organism evidence="3 4">
    <name type="scientific">Candidatus Coprosoma intestinipullorum</name>
    <dbReference type="NCBI Taxonomy" id="2840752"/>
    <lineage>
        <taxon>Bacteria</taxon>
        <taxon>Bacillati</taxon>
        <taxon>Bacillota</taxon>
        <taxon>Bacillota incertae sedis</taxon>
        <taxon>Candidatus Coprosoma</taxon>
    </lineage>
</organism>
<reference evidence="3" key="1">
    <citation type="submission" date="2020-10" db="EMBL/GenBank/DDBJ databases">
        <authorList>
            <person name="Gilroy R."/>
        </authorList>
    </citation>
    <scope>NUCLEOTIDE SEQUENCE</scope>
    <source>
        <strain evidence="3">CHK147-3167</strain>
    </source>
</reference>
<gene>
    <name evidence="3" type="ORF">IAB27_08235</name>
</gene>
<protein>
    <submittedName>
        <fullName evidence="3">SDR family oxidoreductase</fullName>
    </submittedName>
</protein>
<dbReference type="Gene3D" id="3.40.50.720">
    <property type="entry name" value="NAD(P)-binding Rossmann-like Domain"/>
    <property type="match status" value="1"/>
</dbReference>
<evidence type="ECO:0000256" key="1">
    <source>
        <dbReference type="ARBA" id="ARBA00006484"/>
    </source>
</evidence>
<dbReference type="AlphaFoldDB" id="A0A9D0ZSG4"/>